<dbReference type="InterPro" id="IPR043166">
    <property type="entry name" value="LarA-like_C"/>
</dbReference>
<evidence type="ECO:0000259" key="1">
    <source>
        <dbReference type="Pfam" id="PF09861"/>
    </source>
</evidence>
<protein>
    <recommendedName>
        <fullName evidence="5">LarA-like N-terminal domain-containing protein</fullName>
    </recommendedName>
</protein>
<reference evidence="3 4" key="1">
    <citation type="submission" date="2023-02" db="EMBL/GenBank/DDBJ databases">
        <title>Dictyobacter halimunensis sp. nov., a new member of the class Ktedonobacteria from forest soil in a geothermal area.</title>
        <authorList>
            <person name="Rachmania M.K."/>
            <person name="Ningsih F."/>
            <person name="Sakai Y."/>
            <person name="Yabe S."/>
            <person name="Yokota A."/>
            <person name="Sjamsuridzal W."/>
        </authorList>
    </citation>
    <scope>NUCLEOTIDE SEQUENCE [LARGE SCALE GENOMIC DNA]</scope>
    <source>
        <strain evidence="3 4">S3.2.2.5</strain>
    </source>
</reference>
<evidence type="ECO:0000259" key="2">
    <source>
        <dbReference type="Pfam" id="PF21113"/>
    </source>
</evidence>
<dbReference type="Pfam" id="PF09861">
    <property type="entry name" value="Lar_N"/>
    <property type="match status" value="1"/>
</dbReference>
<feature type="domain" description="Lactate racemase C-terminal" evidence="2">
    <location>
        <begin position="273"/>
        <end position="413"/>
    </location>
</feature>
<dbReference type="EMBL" id="BSRI01000002">
    <property type="protein sequence ID" value="GLV58502.1"/>
    <property type="molecule type" value="Genomic_DNA"/>
</dbReference>
<dbReference type="InterPro" id="IPR018657">
    <property type="entry name" value="LarA-like_N"/>
</dbReference>
<name>A0ABQ6FW82_9CHLR</name>
<accession>A0ABQ6FW82</accession>
<dbReference type="NCBIfam" id="NF033504">
    <property type="entry name" value="Ni_dep_LarA"/>
    <property type="match status" value="1"/>
</dbReference>
<dbReference type="Gene3D" id="3.90.226.30">
    <property type="match status" value="1"/>
</dbReference>
<dbReference type="PANTHER" id="PTHR33171">
    <property type="entry name" value="LAR_N DOMAIN-CONTAINING PROTEIN"/>
    <property type="match status" value="1"/>
</dbReference>
<gene>
    <name evidence="3" type="ORF">KDH_53330</name>
</gene>
<proteinExistence type="predicted"/>
<sequence>MLMHVQIPYGSVARTITVPEQATILHSHSIPPLKDERETFFKSLQNPIASVPLVNRLSANDRVAIVISDITRPTPNERIVPWLLEALSFIPRSQIVILNGTGSHRANTRDELIQMLGREIVDSVEIVNHNAFAPEELVLLGDSASGVPVWVNRRYLDADFRIVTGFIEPHFFAGFSGGPKGIIPGLAGIQTIQALHSAPLIGDQHSTWALLEGNPIHQGIQDAVRLCPPEFMVNVTLDQERHITGVFSGDYIRAHYIGCAEVARTATQAVPRPFDIVITSNNGYPLDQNLYQSVKGMTAAAQIVRQGGAIIAVAECRDGLPEHGNFKALLQMREDPASLLDMINQPGFQMHDQWQAQKQALVQIQADVYLHSSLSDDVVRAAQLLPAPDLQATLDQLIQRYGPDPSIAILPEGPVMVPYVAAPAATV</sequence>
<comment type="caution">
    <text evidence="3">The sequence shown here is derived from an EMBL/GenBank/DDBJ whole genome shotgun (WGS) entry which is preliminary data.</text>
</comment>
<dbReference type="PANTHER" id="PTHR33171:SF17">
    <property type="entry name" value="LARA-LIKE N-TERMINAL DOMAIN-CONTAINING PROTEIN"/>
    <property type="match status" value="1"/>
</dbReference>
<evidence type="ECO:0000313" key="4">
    <source>
        <dbReference type="Proteomes" id="UP001344906"/>
    </source>
</evidence>
<organism evidence="3 4">
    <name type="scientific">Dictyobacter halimunensis</name>
    <dbReference type="NCBI Taxonomy" id="3026934"/>
    <lineage>
        <taxon>Bacteria</taxon>
        <taxon>Bacillati</taxon>
        <taxon>Chloroflexota</taxon>
        <taxon>Ktedonobacteria</taxon>
        <taxon>Ktedonobacterales</taxon>
        <taxon>Dictyobacteraceae</taxon>
        <taxon>Dictyobacter</taxon>
    </lineage>
</organism>
<dbReference type="Pfam" id="PF21113">
    <property type="entry name" value="LarA_C"/>
    <property type="match status" value="1"/>
</dbReference>
<keyword evidence="4" id="KW-1185">Reference proteome</keyword>
<evidence type="ECO:0000313" key="3">
    <source>
        <dbReference type="EMBL" id="GLV58502.1"/>
    </source>
</evidence>
<evidence type="ECO:0008006" key="5">
    <source>
        <dbReference type="Google" id="ProtNLM"/>
    </source>
</evidence>
<dbReference type="InterPro" id="IPR048068">
    <property type="entry name" value="LarA-like"/>
</dbReference>
<dbReference type="Proteomes" id="UP001344906">
    <property type="component" value="Unassembled WGS sequence"/>
</dbReference>
<dbReference type="Gene3D" id="3.40.50.11440">
    <property type="match status" value="1"/>
</dbReference>
<dbReference type="InterPro" id="IPR047926">
    <property type="entry name" value="Ni_dep_LarA"/>
</dbReference>
<feature type="domain" description="LarA-like N-terminal" evidence="1">
    <location>
        <begin position="9"/>
        <end position="207"/>
    </location>
</feature>
<dbReference type="InterPro" id="IPR048520">
    <property type="entry name" value="LarA_C"/>
</dbReference>